<dbReference type="InterPro" id="IPR002734">
    <property type="entry name" value="RibDG_C"/>
</dbReference>
<sequence length="184" mass="20750">MAKIVATLNIALNGSCDHTSGIADEGLHDHYTDVIRNSDIILYGRTTYQLMEGYWPGLVKNPSGEKSMDDFANALHHIQKVVFSRTLKSLSWENSVLATKSLEDEVQLLKKQPGKDVLIGSPSLINALAKLDLIDEYHLCIHPVIAQDGLLLFHNIPERRVLKLKNTKIFKAGQVMHYYERIKD</sequence>
<accession>A0A364Y2P7</accession>
<organism evidence="2 3">
    <name type="scientific">Pseudochryseolinea flava</name>
    <dbReference type="NCBI Taxonomy" id="2059302"/>
    <lineage>
        <taxon>Bacteria</taxon>
        <taxon>Pseudomonadati</taxon>
        <taxon>Bacteroidota</taxon>
        <taxon>Cytophagia</taxon>
        <taxon>Cytophagales</taxon>
        <taxon>Fulvivirgaceae</taxon>
        <taxon>Pseudochryseolinea</taxon>
    </lineage>
</organism>
<dbReference type="Pfam" id="PF01872">
    <property type="entry name" value="RibD_C"/>
    <property type="match status" value="1"/>
</dbReference>
<dbReference type="InterPro" id="IPR024072">
    <property type="entry name" value="DHFR-like_dom_sf"/>
</dbReference>
<dbReference type="OrthoDB" id="195113at2"/>
<gene>
    <name evidence="2" type="ORF">DQQ10_13370</name>
</gene>
<dbReference type="EMBL" id="QMFY01000006">
    <property type="protein sequence ID" value="RAW00582.1"/>
    <property type="molecule type" value="Genomic_DNA"/>
</dbReference>
<comment type="caution">
    <text evidence="2">The sequence shown here is derived from an EMBL/GenBank/DDBJ whole genome shotgun (WGS) entry which is preliminary data.</text>
</comment>
<feature type="domain" description="Bacterial bifunctional deaminase-reductase C-terminal" evidence="1">
    <location>
        <begin position="20"/>
        <end position="177"/>
    </location>
</feature>
<proteinExistence type="predicted"/>
<dbReference type="AlphaFoldDB" id="A0A364Y2P7"/>
<dbReference type="Gene3D" id="3.40.430.10">
    <property type="entry name" value="Dihydrofolate Reductase, subunit A"/>
    <property type="match status" value="1"/>
</dbReference>
<reference evidence="2 3" key="1">
    <citation type="submission" date="2018-06" db="EMBL/GenBank/DDBJ databases">
        <title>Chryseolinea flavus sp. nov., a member of the phylum Bacteroidetes isolated from soil.</title>
        <authorList>
            <person name="Li Y."/>
            <person name="Wang J."/>
        </authorList>
    </citation>
    <scope>NUCLEOTIDE SEQUENCE [LARGE SCALE GENOMIC DNA]</scope>
    <source>
        <strain evidence="2 3">SDU1-6</strain>
    </source>
</reference>
<dbReference type="GO" id="GO:0009231">
    <property type="term" value="P:riboflavin biosynthetic process"/>
    <property type="evidence" value="ECO:0007669"/>
    <property type="project" value="InterPro"/>
</dbReference>
<keyword evidence="3" id="KW-1185">Reference proteome</keyword>
<protein>
    <submittedName>
        <fullName evidence="2">Dihydrofolate reductase</fullName>
    </submittedName>
</protein>
<dbReference type="RefSeq" id="WP_112747382.1">
    <property type="nucleotide sequence ID" value="NZ_QMFY01000006.1"/>
</dbReference>
<evidence type="ECO:0000259" key="1">
    <source>
        <dbReference type="Pfam" id="PF01872"/>
    </source>
</evidence>
<dbReference type="GO" id="GO:0008703">
    <property type="term" value="F:5-amino-6-(5-phosphoribosylamino)uracil reductase activity"/>
    <property type="evidence" value="ECO:0007669"/>
    <property type="project" value="InterPro"/>
</dbReference>
<evidence type="ECO:0000313" key="2">
    <source>
        <dbReference type="EMBL" id="RAW00582.1"/>
    </source>
</evidence>
<dbReference type="SUPFAM" id="SSF53597">
    <property type="entry name" value="Dihydrofolate reductase-like"/>
    <property type="match status" value="1"/>
</dbReference>
<evidence type="ECO:0000313" key="3">
    <source>
        <dbReference type="Proteomes" id="UP000251889"/>
    </source>
</evidence>
<dbReference type="Proteomes" id="UP000251889">
    <property type="component" value="Unassembled WGS sequence"/>
</dbReference>
<name>A0A364Y2P7_9BACT</name>